<evidence type="ECO:0000313" key="1">
    <source>
        <dbReference type="EMBL" id="VAX02289.1"/>
    </source>
</evidence>
<gene>
    <name evidence="1" type="ORF">MNBD_GAMMA20-1057</name>
</gene>
<dbReference type="AlphaFoldDB" id="A0A3B1A975"/>
<organism evidence="1">
    <name type="scientific">hydrothermal vent metagenome</name>
    <dbReference type="NCBI Taxonomy" id="652676"/>
    <lineage>
        <taxon>unclassified sequences</taxon>
        <taxon>metagenomes</taxon>
        <taxon>ecological metagenomes</taxon>
    </lineage>
</organism>
<proteinExistence type="predicted"/>
<protein>
    <submittedName>
        <fullName evidence="1">Uncharacterized protein</fullName>
    </submittedName>
</protein>
<accession>A0A3B1A975</accession>
<sequence length="246" mass="27766">MHRIIKAHLESFVESYGLEKHGESTQFEMFVNRSVLASKICGDFDLDDVTTGEGDDGTDGIAVLIDEELIISDEDAVSIFSKDRKNHDVEVVFIQAKRSESFDLGDFLKFKESILRFVNSDHYQVGDDVQNNANSVFDISIKNVPKIRDGKPFLTVRFVTTGIYRNPDALVKSKDDFVAQLEELGYFINIDIEFIGRDELTALWASVSGQNNVALPNFVLEAERERCCATNNPLYENISTNYSTKK</sequence>
<reference evidence="1" key="1">
    <citation type="submission" date="2018-06" db="EMBL/GenBank/DDBJ databases">
        <authorList>
            <person name="Zhirakovskaya E."/>
        </authorList>
    </citation>
    <scope>NUCLEOTIDE SEQUENCE</scope>
</reference>
<dbReference type="EMBL" id="UOFU01000261">
    <property type="protein sequence ID" value="VAX02289.1"/>
    <property type="molecule type" value="Genomic_DNA"/>
</dbReference>
<name>A0A3B1A975_9ZZZZ</name>